<dbReference type="CDD" id="cd00501">
    <property type="entry name" value="Peptidase_C15"/>
    <property type="match status" value="1"/>
</dbReference>
<evidence type="ECO:0000313" key="11">
    <source>
        <dbReference type="Proteomes" id="UP001172737"/>
    </source>
</evidence>
<feature type="compositionally biased region" description="Low complexity" evidence="9">
    <location>
        <begin position="307"/>
        <end position="325"/>
    </location>
</feature>
<keyword evidence="3" id="KW-0963">Cytoplasm</keyword>
<organism evidence="10 11">
    <name type="scientific">Demequina lignilytica</name>
    <dbReference type="NCBI Taxonomy" id="3051663"/>
    <lineage>
        <taxon>Bacteria</taxon>
        <taxon>Bacillati</taxon>
        <taxon>Actinomycetota</taxon>
        <taxon>Actinomycetes</taxon>
        <taxon>Micrococcales</taxon>
        <taxon>Demequinaceae</taxon>
        <taxon>Demequina</taxon>
    </lineage>
</organism>
<evidence type="ECO:0000256" key="6">
    <source>
        <dbReference type="ARBA" id="ARBA00022807"/>
    </source>
</evidence>
<evidence type="ECO:0000256" key="3">
    <source>
        <dbReference type="ARBA" id="ARBA00022490"/>
    </source>
</evidence>
<evidence type="ECO:0000256" key="8">
    <source>
        <dbReference type="ARBA" id="ARBA00031559"/>
    </source>
</evidence>
<dbReference type="PANTHER" id="PTHR23402:SF1">
    <property type="entry name" value="PYROGLUTAMYL-PEPTIDASE I"/>
    <property type="match status" value="1"/>
</dbReference>
<dbReference type="InterPro" id="IPR016125">
    <property type="entry name" value="Peptidase_C15-like"/>
</dbReference>
<gene>
    <name evidence="10" type="ORF">QQX10_00115</name>
</gene>
<evidence type="ECO:0000256" key="5">
    <source>
        <dbReference type="ARBA" id="ARBA00022801"/>
    </source>
</evidence>
<evidence type="ECO:0000256" key="7">
    <source>
        <dbReference type="ARBA" id="ARBA00030836"/>
    </source>
</evidence>
<comment type="similarity">
    <text evidence="1">Belongs to the peptidase C15 family.</text>
</comment>
<dbReference type="InterPro" id="IPR036440">
    <property type="entry name" value="Peptidase_C15-like_sf"/>
</dbReference>
<dbReference type="RefSeq" id="WP_301144150.1">
    <property type="nucleotide sequence ID" value="NZ_JAUHPX010000001.1"/>
</dbReference>
<comment type="caution">
    <text evidence="10">The sequence shown here is derived from an EMBL/GenBank/DDBJ whole genome shotgun (WGS) entry which is preliminary data.</text>
</comment>
<dbReference type="SUPFAM" id="SSF53182">
    <property type="entry name" value="Pyrrolidone carboxyl peptidase (pyroglutamate aminopeptidase)"/>
    <property type="match status" value="1"/>
</dbReference>
<dbReference type="PRINTS" id="PR00706">
    <property type="entry name" value="PYROGLUPTASE"/>
</dbReference>
<evidence type="ECO:0000256" key="4">
    <source>
        <dbReference type="ARBA" id="ARBA00022670"/>
    </source>
</evidence>
<keyword evidence="4" id="KW-0645">Protease</keyword>
<dbReference type="PANTHER" id="PTHR23402">
    <property type="entry name" value="PROTEASE FAMILY C15 PYROGLUTAMYL-PEPTIDASE I-RELATED"/>
    <property type="match status" value="1"/>
</dbReference>
<keyword evidence="11" id="KW-1185">Reference proteome</keyword>
<keyword evidence="5" id="KW-0378">Hydrolase</keyword>
<keyword evidence="6" id="KW-0788">Thiol protease</keyword>
<proteinExistence type="inferred from homology"/>
<evidence type="ECO:0000256" key="1">
    <source>
        <dbReference type="ARBA" id="ARBA00006641"/>
    </source>
</evidence>
<dbReference type="Pfam" id="PF01470">
    <property type="entry name" value="Peptidase_C15"/>
    <property type="match status" value="1"/>
</dbReference>
<protein>
    <recommendedName>
        <fullName evidence="2">Pyrrolidone-carboxylate peptidase</fullName>
    </recommendedName>
    <alternativeName>
        <fullName evidence="7">5-oxoprolyl-peptidase</fullName>
    </alternativeName>
    <alternativeName>
        <fullName evidence="8">Pyroglutamyl-peptidase I</fullName>
    </alternativeName>
</protein>
<feature type="compositionally biased region" description="Acidic residues" evidence="9">
    <location>
        <begin position="346"/>
        <end position="357"/>
    </location>
</feature>
<accession>A0AAW7M1G1</accession>
<evidence type="ECO:0000313" key="10">
    <source>
        <dbReference type="EMBL" id="MDN4486565.1"/>
    </source>
</evidence>
<dbReference type="GO" id="GO:0005829">
    <property type="term" value="C:cytosol"/>
    <property type="evidence" value="ECO:0007669"/>
    <property type="project" value="InterPro"/>
</dbReference>
<feature type="region of interest" description="Disordered" evidence="9">
    <location>
        <begin position="275"/>
        <end position="380"/>
    </location>
</feature>
<evidence type="ECO:0000256" key="9">
    <source>
        <dbReference type="SAM" id="MobiDB-lite"/>
    </source>
</evidence>
<feature type="region of interest" description="Disordered" evidence="9">
    <location>
        <begin position="220"/>
        <end position="263"/>
    </location>
</feature>
<dbReference type="Proteomes" id="UP001172737">
    <property type="component" value="Unassembled WGS sequence"/>
</dbReference>
<dbReference type="GO" id="GO:0016920">
    <property type="term" value="F:pyroglutamyl-peptidase activity"/>
    <property type="evidence" value="ECO:0007669"/>
    <property type="project" value="InterPro"/>
</dbReference>
<dbReference type="GO" id="GO:0006508">
    <property type="term" value="P:proteolysis"/>
    <property type="evidence" value="ECO:0007669"/>
    <property type="project" value="UniProtKB-KW"/>
</dbReference>
<dbReference type="EMBL" id="JAUHPX010000001">
    <property type="protein sequence ID" value="MDN4486565.1"/>
    <property type="molecule type" value="Genomic_DNA"/>
</dbReference>
<sequence length="380" mass="39582">MRRVLLTGFEPVSPATVNPAWDAVDLLARTWEGPGEVIARRLPAVFGEAPHRLRMSIAKHIPDAVVMTATAPGLPGVAVERIAINLDDATLPDNAGSMPVDQPIVEDGPAGLWSTLPDRAIVERLSAAGVPCGLSTSAGTYIGNHTFYQVQRELMNWGVPSGLLRLPASPALGLGPEVPAFSEEEMAAALRIVVLTVMAELGDDAAHILLAQETAGASTPAAPAAMPAPEPEQEPEVVAPPVPEDVPVPSAQALPASFDPEDEDVATQPFLMPISEPIYQPDPAAEPPALEPDDSPSFTQVVFPDRATAAAATAAPEEPAPATAPLHVAPRVPSMDAPEPAAAAEEAPEPVQEAEPESEPRTEEPAPPALTWDQIIGGRG</sequence>
<dbReference type="Gene3D" id="3.40.630.20">
    <property type="entry name" value="Peptidase C15, pyroglutamyl peptidase I-like"/>
    <property type="match status" value="1"/>
</dbReference>
<dbReference type="InterPro" id="IPR000816">
    <property type="entry name" value="Peptidase_C15"/>
</dbReference>
<evidence type="ECO:0000256" key="2">
    <source>
        <dbReference type="ARBA" id="ARBA00019191"/>
    </source>
</evidence>
<dbReference type="AlphaFoldDB" id="A0AAW7M1G1"/>
<name>A0AAW7M1G1_9MICO</name>
<reference evidence="10" key="1">
    <citation type="submission" date="2023-06" db="EMBL/GenBank/DDBJ databases">
        <title>Sysu t00039.</title>
        <authorList>
            <person name="Gao L."/>
            <person name="Fang B.-Z."/>
            <person name="Li W.-J."/>
        </authorList>
    </citation>
    <scope>NUCLEOTIDE SEQUENCE</scope>
    <source>
        <strain evidence="10">SYSU T00039</strain>
    </source>
</reference>